<protein>
    <recommendedName>
        <fullName evidence="3">Histidine kinase-like protein</fullName>
    </recommendedName>
</protein>
<gene>
    <name evidence="1" type="ORF">B0I31_102353</name>
</gene>
<dbReference type="SUPFAM" id="SSF55874">
    <property type="entry name" value="ATPase domain of HSP90 chaperone/DNA topoisomerase II/histidine kinase"/>
    <property type="match status" value="1"/>
</dbReference>
<dbReference type="Proteomes" id="UP000241118">
    <property type="component" value="Unassembled WGS sequence"/>
</dbReference>
<sequence length="124" mass="13858">MEVGDDAVVLVIWDDDSISSVEVARWVEERLDGWPPEDVMLVGVVAGELFDNAVAHGSAPYVVELDLDEFGEAMIVTVRDRAHRRAWPWRLSAGLLLVDALCSRWGMLSHEGTTTVYARLDFED</sequence>
<evidence type="ECO:0008006" key="3">
    <source>
        <dbReference type="Google" id="ProtNLM"/>
    </source>
</evidence>
<name>A0A2P8IFX6_SACCR</name>
<dbReference type="EMBL" id="PYAX01000002">
    <property type="protein sequence ID" value="PSL57375.1"/>
    <property type="molecule type" value="Genomic_DNA"/>
</dbReference>
<reference evidence="1 2" key="1">
    <citation type="submission" date="2018-03" db="EMBL/GenBank/DDBJ databases">
        <title>Genomic Encyclopedia of Type Strains, Phase III (KMG-III): the genomes of soil and plant-associated and newly described type strains.</title>
        <authorList>
            <person name="Whitman W."/>
        </authorList>
    </citation>
    <scope>NUCLEOTIDE SEQUENCE [LARGE SCALE GENOMIC DNA]</scope>
    <source>
        <strain evidence="1 2">CGMCC 4.7097</strain>
    </source>
</reference>
<keyword evidence="2" id="KW-1185">Reference proteome</keyword>
<evidence type="ECO:0000313" key="1">
    <source>
        <dbReference type="EMBL" id="PSL57375.1"/>
    </source>
</evidence>
<comment type="caution">
    <text evidence="1">The sequence shown here is derived from an EMBL/GenBank/DDBJ whole genome shotgun (WGS) entry which is preliminary data.</text>
</comment>
<evidence type="ECO:0000313" key="2">
    <source>
        <dbReference type="Proteomes" id="UP000241118"/>
    </source>
</evidence>
<dbReference type="OrthoDB" id="4326936at2"/>
<dbReference type="InterPro" id="IPR036890">
    <property type="entry name" value="HATPase_C_sf"/>
</dbReference>
<dbReference type="RefSeq" id="WP_106614326.1">
    <property type="nucleotide sequence ID" value="NZ_PYAX01000002.1"/>
</dbReference>
<accession>A0A2P8IFX6</accession>
<dbReference type="Gene3D" id="3.30.565.10">
    <property type="entry name" value="Histidine kinase-like ATPase, C-terminal domain"/>
    <property type="match status" value="1"/>
</dbReference>
<organism evidence="1 2">
    <name type="scientific">Saccharothrix carnea</name>
    <dbReference type="NCBI Taxonomy" id="1280637"/>
    <lineage>
        <taxon>Bacteria</taxon>
        <taxon>Bacillati</taxon>
        <taxon>Actinomycetota</taxon>
        <taxon>Actinomycetes</taxon>
        <taxon>Pseudonocardiales</taxon>
        <taxon>Pseudonocardiaceae</taxon>
        <taxon>Saccharothrix</taxon>
    </lineage>
</organism>
<dbReference type="AlphaFoldDB" id="A0A2P8IFX6"/>
<proteinExistence type="predicted"/>